<proteinExistence type="predicted"/>
<comment type="caution">
    <text evidence="1">The sequence shown here is derived from an EMBL/GenBank/DDBJ whole genome shotgun (WGS) entry which is preliminary data.</text>
</comment>
<organism evidence="1 2">
    <name type="scientific">Steccherinum ochraceum</name>
    <dbReference type="NCBI Taxonomy" id="92696"/>
    <lineage>
        <taxon>Eukaryota</taxon>
        <taxon>Fungi</taxon>
        <taxon>Dikarya</taxon>
        <taxon>Basidiomycota</taxon>
        <taxon>Agaricomycotina</taxon>
        <taxon>Agaricomycetes</taxon>
        <taxon>Polyporales</taxon>
        <taxon>Steccherinaceae</taxon>
        <taxon>Steccherinum</taxon>
    </lineage>
</organism>
<dbReference type="EMBL" id="RWJN01000556">
    <property type="protein sequence ID" value="TCD60711.1"/>
    <property type="molecule type" value="Genomic_DNA"/>
</dbReference>
<reference evidence="1 2" key="1">
    <citation type="submission" date="2018-11" db="EMBL/GenBank/DDBJ databases">
        <title>Genome assembly of Steccherinum ochraceum LE-BIN_3174, the white-rot fungus of the Steccherinaceae family (The Residual Polyporoid clade, Polyporales, Basidiomycota).</title>
        <authorList>
            <person name="Fedorova T.V."/>
            <person name="Glazunova O.A."/>
            <person name="Landesman E.O."/>
            <person name="Moiseenko K.V."/>
            <person name="Psurtseva N.V."/>
            <person name="Savinova O.S."/>
            <person name="Shakhova N.V."/>
            <person name="Tyazhelova T.V."/>
            <person name="Vasina D.V."/>
        </authorList>
    </citation>
    <scope>NUCLEOTIDE SEQUENCE [LARGE SCALE GENOMIC DNA]</scope>
    <source>
        <strain evidence="1 2">LE-BIN_3174</strain>
    </source>
</reference>
<feature type="non-terminal residue" evidence="1">
    <location>
        <position position="57"/>
    </location>
</feature>
<sequence>MADSEVVAAASFAKRCGHPGPLAGSERAGTKGLRTTVDRDPQIVSQILDLHSIKRTL</sequence>
<keyword evidence="2" id="KW-1185">Reference proteome</keyword>
<evidence type="ECO:0000313" key="2">
    <source>
        <dbReference type="Proteomes" id="UP000292702"/>
    </source>
</evidence>
<gene>
    <name evidence="1" type="ORF">EIP91_009648</name>
</gene>
<protein>
    <submittedName>
        <fullName evidence="1">Uncharacterized protein</fullName>
    </submittedName>
</protein>
<dbReference type="Proteomes" id="UP000292702">
    <property type="component" value="Unassembled WGS sequence"/>
</dbReference>
<name>A0A4R0R1F3_9APHY</name>
<accession>A0A4R0R1F3</accession>
<evidence type="ECO:0000313" key="1">
    <source>
        <dbReference type="EMBL" id="TCD60711.1"/>
    </source>
</evidence>
<dbReference type="AlphaFoldDB" id="A0A4R0R1F3"/>